<dbReference type="AlphaFoldDB" id="A0A6M0SSA4"/>
<protein>
    <recommendedName>
        <fullName evidence="1">Replication initiator A N-terminal domain-containing protein</fullName>
    </recommendedName>
</protein>
<dbReference type="Pfam" id="PF06970">
    <property type="entry name" value="RepA_N"/>
    <property type="match status" value="1"/>
</dbReference>
<proteinExistence type="predicted"/>
<evidence type="ECO:0000313" key="2">
    <source>
        <dbReference type="EMBL" id="NFA43918.1"/>
    </source>
</evidence>
<accession>A0A6M0SSA4</accession>
<gene>
    <name evidence="2" type="ORF">EXM65_15420</name>
</gene>
<feature type="domain" description="Replication initiator A N-terminal" evidence="1">
    <location>
        <begin position="14"/>
        <end position="89"/>
    </location>
</feature>
<comment type="caution">
    <text evidence="2">The sequence shown here is derived from an EMBL/GenBank/DDBJ whole genome shotgun (WGS) entry which is preliminary data.</text>
</comment>
<evidence type="ECO:0000259" key="1">
    <source>
        <dbReference type="Pfam" id="PF06970"/>
    </source>
</evidence>
<organism evidence="2 3">
    <name type="scientific">Clostridium botulinum</name>
    <dbReference type="NCBI Taxonomy" id="1491"/>
    <lineage>
        <taxon>Bacteria</taxon>
        <taxon>Bacillati</taxon>
        <taxon>Bacillota</taxon>
        <taxon>Clostridia</taxon>
        <taxon>Eubacteriales</taxon>
        <taxon>Clostridiaceae</taxon>
        <taxon>Clostridium</taxon>
    </lineage>
</organism>
<dbReference type="InterPro" id="IPR010724">
    <property type="entry name" value="RepA_N"/>
</dbReference>
<dbReference type="Proteomes" id="UP000472355">
    <property type="component" value="Unassembled WGS sequence"/>
</dbReference>
<sequence>MSKIITVNDINSTKFYQLPKAFFHNPLYMNMRNESKLAYSILRDLLELSIKNDWINDNNEVFVKLSRDKLMQYLNIKGKQKITQIMNELKSKELIVEKQIGVNKCNEIYICIPDELDIIYSDKELLEIQKDTLQTVENTLKFENQTSGGLKIKLQEVRKSNFKRFENQTHTNTNITNTNITNTSSSSNDELILNFNNNICELKKTTKPKFIDFCNKYDSKFINAIIEYSAEINIRSYKGFETIIKSYIDKEIFTVNDFINSIKEYRAEKKEKNNRKQTNYKNSNIKELKFNNFEAREYDYDELEKKLLGWDK</sequence>
<name>A0A6M0SSA4_CLOBO</name>
<reference evidence="2 3" key="1">
    <citation type="submission" date="2019-02" db="EMBL/GenBank/DDBJ databases">
        <title>Genome sequencing of Clostridium botulinum clinical isolates.</title>
        <authorList>
            <person name="Brunt J."/>
            <person name="Van Vliet A.H.M."/>
            <person name="Stringer S.C."/>
            <person name="Grant K.A."/>
            <person name="Carter A.C."/>
            <person name="Peck M.W."/>
        </authorList>
    </citation>
    <scope>NUCLEOTIDE SEQUENCE [LARGE SCALE GENOMIC DNA]</scope>
    <source>
        <strain evidence="2 3">H113700579</strain>
    </source>
</reference>
<evidence type="ECO:0000313" key="3">
    <source>
        <dbReference type="Proteomes" id="UP000472355"/>
    </source>
</evidence>
<dbReference type="EMBL" id="SGKU01000054">
    <property type="protein sequence ID" value="NFA43918.1"/>
    <property type="molecule type" value="Genomic_DNA"/>
</dbReference>